<accession>A0A1W5ZTX8</accession>
<dbReference type="AlphaFoldDB" id="A0A1W5ZTX8"/>
<reference evidence="1 2" key="1">
    <citation type="submission" date="2017-04" db="EMBL/GenBank/DDBJ databases">
        <title>The whole genome sequencing and assembly of Halobacillus mangrovi strain.</title>
        <authorList>
            <person name="Lee S.-J."/>
            <person name="Park M.-K."/>
            <person name="Kim J.-Y."/>
            <person name="Lee Y.-J."/>
            <person name="Yi H."/>
            <person name="Bahn Y.-S."/>
            <person name="Kim J.F."/>
            <person name="Lee D.-W."/>
        </authorList>
    </citation>
    <scope>NUCLEOTIDE SEQUENCE [LARGE SCALE GENOMIC DNA]</scope>
    <source>
        <strain evidence="1 2">KTB 131</strain>
    </source>
</reference>
<organism evidence="1 2">
    <name type="scientific">Halobacillus mangrovi</name>
    <dbReference type="NCBI Taxonomy" id="402384"/>
    <lineage>
        <taxon>Bacteria</taxon>
        <taxon>Bacillati</taxon>
        <taxon>Bacillota</taxon>
        <taxon>Bacilli</taxon>
        <taxon>Bacillales</taxon>
        <taxon>Bacillaceae</taxon>
        <taxon>Halobacillus</taxon>
    </lineage>
</organism>
<dbReference type="EMBL" id="CP020772">
    <property type="protein sequence ID" value="ARI76735.1"/>
    <property type="molecule type" value="Genomic_DNA"/>
</dbReference>
<evidence type="ECO:0000313" key="2">
    <source>
        <dbReference type="Proteomes" id="UP000192527"/>
    </source>
</evidence>
<keyword evidence="2" id="KW-1185">Reference proteome</keyword>
<dbReference type="InterPro" id="IPR007263">
    <property type="entry name" value="DCC1-like"/>
</dbReference>
<sequence>MSKSLVLYDGACYLCNQSKRLFQRLDWFNTMEWISLQQYEKVNPLSKSRKKAIVQELHVLLPSGGEKRGYFAITYLMRKCPITFIPGVLFSIPGSSMIGKPLYALVARSRYKLFKSKCKNGTCSLPKA</sequence>
<evidence type="ECO:0008006" key="3">
    <source>
        <dbReference type="Google" id="ProtNLM"/>
    </source>
</evidence>
<protein>
    <recommendedName>
        <fullName evidence="3">DUF393 domain-containing protein</fullName>
    </recommendedName>
</protein>
<dbReference type="Proteomes" id="UP000192527">
    <property type="component" value="Chromosome"/>
</dbReference>
<dbReference type="RefSeq" id="WP_085029212.1">
    <property type="nucleotide sequence ID" value="NZ_CP020772.1"/>
</dbReference>
<dbReference type="Pfam" id="PF04134">
    <property type="entry name" value="DCC1-like"/>
    <property type="match status" value="1"/>
</dbReference>
<evidence type="ECO:0000313" key="1">
    <source>
        <dbReference type="EMBL" id="ARI76735.1"/>
    </source>
</evidence>
<name>A0A1W5ZTX8_9BACI</name>
<dbReference type="GO" id="GO:0015035">
    <property type="term" value="F:protein-disulfide reductase activity"/>
    <property type="evidence" value="ECO:0007669"/>
    <property type="project" value="InterPro"/>
</dbReference>
<gene>
    <name evidence="1" type="ORF">HM131_07700</name>
</gene>
<proteinExistence type="predicted"/>
<dbReference type="OrthoDB" id="9785438at2"/>
<dbReference type="KEGG" id="hmn:HM131_07700"/>
<dbReference type="STRING" id="402384.HM131_07700"/>